<protein>
    <submittedName>
        <fullName evidence="1">Uncharacterized protein</fullName>
    </submittedName>
</protein>
<sequence>MRSEGIEPSTSGWQPKIIPFNYERIISQSRQDLNLLSLVRIYENHSFTRIERASTLGKLVSPLHHARMFDKESGVAIRKGAPTVAFTL</sequence>
<reference evidence="1" key="1">
    <citation type="submission" date="2024-08" db="EMBL/GenBank/DDBJ databases">
        <authorList>
            <person name="Park H."/>
        </authorList>
    </citation>
    <scope>NUCLEOTIDE SEQUENCE</scope>
</reference>
<dbReference type="EMBL" id="MT989367">
    <property type="protein sequence ID" value="QPI17572.1"/>
    <property type="molecule type" value="Genomic_DNA"/>
</dbReference>
<proteinExistence type="predicted"/>
<gene>
    <name evidence="1" type="ORF">SPN7C_069</name>
</gene>
<accession>A0AB37G9J4</accession>
<organism evidence="1">
    <name type="scientific">Phage MSP1</name>
    <dbReference type="NCBI Taxonomy" id="2801538"/>
    <lineage>
        <taxon>Viruses</taxon>
    </lineage>
</organism>
<evidence type="ECO:0000313" key="1">
    <source>
        <dbReference type="EMBL" id="QPI17572.1"/>
    </source>
</evidence>
<name>A0AB37G9J4_9VIRU</name>